<reference evidence="9 10" key="1">
    <citation type="submission" date="2023-01" db="EMBL/GenBank/DDBJ databases">
        <authorList>
            <person name="Lee S.H."/>
            <person name="Jung H.S."/>
            <person name="Yun J.U."/>
        </authorList>
    </citation>
    <scope>NUCLEOTIDE SEQUENCE [LARGE SCALE GENOMIC DNA]</scope>
    <source>
        <strain evidence="9 10">CBA3646</strain>
    </source>
</reference>
<comment type="cofactor">
    <cofactor evidence="7">
        <name>Mg(2+)</name>
        <dbReference type="ChEBI" id="CHEBI:18420"/>
    </cofactor>
</comment>
<feature type="transmembrane region" description="Helical" evidence="7">
    <location>
        <begin position="239"/>
        <end position="259"/>
    </location>
</feature>
<feature type="transmembrane region" description="Helical" evidence="7">
    <location>
        <begin position="314"/>
        <end position="333"/>
    </location>
</feature>
<dbReference type="CDD" id="cd06852">
    <property type="entry name" value="GT_MraY"/>
    <property type="match status" value="1"/>
</dbReference>
<keyword evidence="6 7" id="KW-0472">Membrane</keyword>
<feature type="transmembrane region" description="Helical" evidence="7">
    <location>
        <begin position="265"/>
        <end position="287"/>
    </location>
</feature>
<keyword evidence="4 7" id="KW-0812">Transmembrane</keyword>
<comment type="similarity">
    <text evidence="2 7">Belongs to the glycosyltransferase 4 family. MraY subfamily.</text>
</comment>
<name>A0ABY7QS28_9FIRM</name>
<comment type="catalytic activity">
    <reaction evidence="7">
        <text>UDP-N-acetyl-alpha-D-muramoyl-L-alanyl-gamma-D-glutamyl-meso-2,6-diaminopimeloyl-D-alanyl-D-alanine + di-trans,octa-cis-undecaprenyl phosphate = di-trans,octa-cis-undecaprenyl diphospho-N-acetyl-alpha-D-muramoyl-L-alanyl-D-glutamyl-meso-2,6-diaminopimeloyl-D-alanyl-D-alanine + UMP</text>
        <dbReference type="Rhea" id="RHEA:28386"/>
        <dbReference type="ChEBI" id="CHEBI:57865"/>
        <dbReference type="ChEBI" id="CHEBI:60392"/>
        <dbReference type="ChEBI" id="CHEBI:61386"/>
        <dbReference type="ChEBI" id="CHEBI:61387"/>
        <dbReference type="EC" id="2.7.8.13"/>
    </reaction>
</comment>
<keyword evidence="7" id="KW-0479">Metal-binding</keyword>
<evidence type="ECO:0000256" key="3">
    <source>
        <dbReference type="ARBA" id="ARBA00022679"/>
    </source>
</evidence>
<dbReference type="NCBIfam" id="TIGR00445">
    <property type="entry name" value="mraY"/>
    <property type="match status" value="1"/>
</dbReference>
<keyword evidence="7" id="KW-0573">Peptidoglycan synthesis</keyword>
<comment type="function">
    <text evidence="7">Catalyzes the initial step of the lipid cycle reactions in the biosynthesis of the cell wall peptidoglycan: transfers peptidoglycan precursor phospho-MurNAc-pentapeptide from UDP-MurNAc-pentapeptide onto the lipid carrier undecaprenyl phosphate, yielding undecaprenyl-pyrophosphoryl-MurNAc-pentapeptide, known as lipid I.</text>
</comment>
<proteinExistence type="inferred from homology"/>
<dbReference type="EC" id="2.7.8.13" evidence="7 8"/>
<keyword evidence="7" id="KW-1003">Cell membrane</keyword>
<evidence type="ECO:0000313" key="9">
    <source>
        <dbReference type="EMBL" id="WBW49271.1"/>
    </source>
</evidence>
<dbReference type="EMBL" id="CP115667">
    <property type="protein sequence ID" value="WBW49271.1"/>
    <property type="molecule type" value="Genomic_DNA"/>
</dbReference>
<keyword evidence="3 7" id="KW-0808">Transferase</keyword>
<evidence type="ECO:0000256" key="6">
    <source>
        <dbReference type="ARBA" id="ARBA00023136"/>
    </source>
</evidence>
<keyword evidence="10" id="KW-1185">Reference proteome</keyword>
<keyword evidence="7" id="KW-0131">Cell cycle</keyword>
<comment type="subcellular location">
    <subcellularLocation>
        <location evidence="7">Cell membrane</location>
        <topology evidence="7">Multi-pass membrane protein</topology>
    </subcellularLocation>
    <subcellularLocation>
        <location evidence="1">Membrane</location>
        <topology evidence="1">Multi-pass membrane protein</topology>
    </subcellularLocation>
</comment>
<dbReference type="Pfam" id="PF00953">
    <property type="entry name" value="Glycos_transf_4"/>
    <property type="match status" value="1"/>
</dbReference>
<dbReference type="PANTHER" id="PTHR22926:SF5">
    <property type="entry name" value="PHOSPHO-N-ACETYLMURAMOYL-PENTAPEPTIDE-TRANSFERASE HOMOLOG"/>
    <property type="match status" value="1"/>
</dbReference>
<dbReference type="HAMAP" id="MF_00038">
    <property type="entry name" value="MraY"/>
    <property type="match status" value="1"/>
</dbReference>
<feature type="transmembrane region" description="Helical" evidence="7">
    <location>
        <begin position="64"/>
        <end position="86"/>
    </location>
</feature>
<dbReference type="InterPro" id="IPR000715">
    <property type="entry name" value="Glycosyl_transferase_4"/>
</dbReference>
<evidence type="ECO:0000256" key="5">
    <source>
        <dbReference type="ARBA" id="ARBA00022989"/>
    </source>
</evidence>
<keyword evidence="7" id="KW-0132">Cell division</keyword>
<evidence type="ECO:0000256" key="8">
    <source>
        <dbReference type="NCBIfam" id="TIGR00445"/>
    </source>
</evidence>
<accession>A0ABY7QS28</accession>
<feature type="transmembrane region" description="Helical" evidence="7">
    <location>
        <begin position="190"/>
        <end position="206"/>
    </location>
</feature>
<feature type="transmembrane region" description="Helical" evidence="7">
    <location>
        <begin position="20"/>
        <end position="43"/>
    </location>
</feature>
<protein>
    <recommendedName>
        <fullName evidence="7 8">Phospho-N-acetylmuramoyl-pentapeptide-transferase</fullName>
        <ecNumber evidence="7 8">2.7.8.13</ecNumber>
    </recommendedName>
    <alternativeName>
        <fullName evidence="7">UDP-MurNAc-pentapeptide phosphotransferase</fullName>
    </alternativeName>
</protein>
<keyword evidence="5 7" id="KW-1133">Transmembrane helix</keyword>
<feature type="transmembrane region" description="Helical" evidence="7">
    <location>
        <begin position="165"/>
        <end position="183"/>
    </location>
</feature>
<comment type="pathway">
    <text evidence="7">Cell wall biogenesis; peptidoglycan biosynthesis.</text>
</comment>
<dbReference type="PROSITE" id="PS01348">
    <property type="entry name" value="MRAY_2"/>
    <property type="match status" value="1"/>
</dbReference>
<dbReference type="PANTHER" id="PTHR22926">
    <property type="entry name" value="PHOSPHO-N-ACETYLMURAMOYL-PENTAPEPTIDE-TRANSFERASE"/>
    <property type="match status" value="1"/>
</dbReference>
<dbReference type="InterPro" id="IPR018480">
    <property type="entry name" value="PNAcMuramoyl-5peptid_Trfase_CS"/>
</dbReference>
<feature type="transmembrane region" description="Helical" evidence="7">
    <location>
        <begin position="212"/>
        <end position="232"/>
    </location>
</feature>
<dbReference type="RefSeq" id="WP_271190803.1">
    <property type="nucleotide sequence ID" value="NZ_CP115667.1"/>
</dbReference>
<keyword evidence="7" id="KW-0460">Magnesium</keyword>
<feature type="transmembrane region" description="Helical" evidence="7">
    <location>
        <begin position="92"/>
        <end position="109"/>
    </location>
</feature>
<evidence type="ECO:0000313" key="10">
    <source>
        <dbReference type="Proteomes" id="UP001210339"/>
    </source>
</evidence>
<evidence type="ECO:0000256" key="7">
    <source>
        <dbReference type="HAMAP-Rule" id="MF_00038"/>
    </source>
</evidence>
<feature type="transmembrane region" description="Helical" evidence="7">
    <location>
        <begin position="129"/>
        <end position="145"/>
    </location>
</feature>
<keyword evidence="7" id="KW-0961">Cell wall biogenesis/degradation</keyword>
<gene>
    <name evidence="7 9" type="primary">mraY</name>
    <name evidence="9" type="ORF">O6R05_04470</name>
</gene>
<evidence type="ECO:0000256" key="2">
    <source>
        <dbReference type="ARBA" id="ARBA00005583"/>
    </source>
</evidence>
<organism evidence="9 10">
    <name type="scientific">Peptoniphilus equinus</name>
    <dbReference type="NCBI Taxonomy" id="3016343"/>
    <lineage>
        <taxon>Bacteria</taxon>
        <taxon>Bacillati</taxon>
        <taxon>Bacillota</taxon>
        <taxon>Tissierellia</taxon>
        <taxon>Tissierellales</taxon>
        <taxon>Peptoniphilaceae</taxon>
        <taxon>Peptoniphilus</taxon>
    </lineage>
</organism>
<sequence>MNTFKDDLPLLVLACLAAVLFPFWTPLAIIIALVSGHFLVPFLRRLKAGQAIREEGPKSHLKKGGTPTIGGIIFLFSTLLVSLLAIKMPATDVLMILFTTFAFGAVGFIDDYIKVIKNRNLGLTAEQKLSLQILVAIVIIGYEFIKGEPTSILIPGLDRTVDLGWFYVPFIIFVVVGTVNSVNLTDGLDGLSSSVTIIVMVFFYIVSVKLGAYSIATFCIVLAGSLLGFLFYNKYPAKVFMGDTGSLALGGAVVSVAILLKLPLILPLACGVYFMETLSVIIQVVSFKTTGRRVFKMSPLHHHFEESGWKETKVVSAFVLAQLVLCVISYILLFM</sequence>
<dbReference type="InterPro" id="IPR003524">
    <property type="entry name" value="PNAcMuramoyl-5peptid_Trfase"/>
</dbReference>
<evidence type="ECO:0000256" key="1">
    <source>
        <dbReference type="ARBA" id="ARBA00004141"/>
    </source>
</evidence>
<evidence type="ECO:0000256" key="4">
    <source>
        <dbReference type="ARBA" id="ARBA00022692"/>
    </source>
</evidence>
<keyword evidence="7" id="KW-0133">Cell shape</keyword>
<dbReference type="Proteomes" id="UP001210339">
    <property type="component" value="Chromosome"/>
</dbReference>
<dbReference type="GO" id="GO:0016740">
    <property type="term" value="F:transferase activity"/>
    <property type="evidence" value="ECO:0007669"/>
    <property type="project" value="UniProtKB-KW"/>
</dbReference>